<sequence length="127" mass="13741">MPALGVVILPVEAPVLHAPSTTVPDATKVRPAATPGVSESVLVQNTTIFNNSKAKTKLQSHDRACHFVTSVSISRKQKVKGSLQLTLVVASPEIASYVAVVAYVFLCVKEEAERERQKDCERVRVAM</sequence>
<organism evidence="2 3">
    <name type="scientific">Malus domestica</name>
    <name type="common">Apple</name>
    <name type="synonym">Pyrus malus</name>
    <dbReference type="NCBI Taxonomy" id="3750"/>
    <lineage>
        <taxon>Eukaryota</taxon>
        <taxon>Viridiplantae</taxon>
        <taxon>Streptophyta</taxon>
        <taxon>Embryophyta</taxon>
        <taxon>Tracheophyta</taxon>
        <taxon>Spermatophyta</taxon>
        <taxon>Magnoliopsida</taxon>
        <taxon>eudicotyledons</taxon>
        <taxon>Gunneridae</taxon>
        <taxon>Pentapetalae</taxon>
        <taxon>rosids</taxon>
        <taxon>fabids</taxon>
        <taxon>Rosales</taxon>
        <taxon>Rosaceae</taxon>
        <taxon>Amygdaloideae</taxon>
        <taxon>Maleae</taxon>
        <taxon>Malus</taxon>
    </lineage>
</organism>
<protein>
    <submittedName>
        <fullName evidence="2">Uncharacterized protein</fullName>
    </submittedName>
</protein>
<keyword evidence="3" id="KW-1185">Reference proteome</keyword>
<evidence type="ECO:0000256" key="1">
    <source>
        <dbReference type="SAM" id="Phobius"/>
    </source>
</evidence>
<evidence type="ECO:0000313" key="3">
    <source>
        <dbReference type="Proteomes" id="UP000290289"/>
    </source>
</evidence>
<dbReference type="Proteomes" id="UP000290289">
    <property type="component" value="Chromosome 13"/>
</dbReference>
<dbReference type="EMBL" id="RDQH01000339">
    <property type="protein sequence ID" value="RXH79729.1"/>
    <property type="molecule type" value="Genomic_DNA"/>
</dbReference>
<comment type="caution">
    <text evidence="2">The sequence shown here is derived from an EMBL/GenBank/DDBJ whole genome shotgun (WGS) entry which is preliminary data.</text>
</comment>
<name>A0A498I9X9_MALDO</name>
<reference evidence="2 3" key="1">
    <citation type="submission" date="2018-10" db="EMBL/GenBank/DDBJ databases">
        <title>A high-quality apple genome assembly.</title>
        <authorList>
            <person name="Hu J."/>
        </authorList>
    </citation>
    <scope>NUCLEOTIDE SEQUENCE [LARGE SCALE GENOMIC DNA]</scope>
    <source>
        <strain evidence="3">cv. HFTH1</strain>
        <tissue evidence="2">Young leaf</tissue>
    </source>
</reference>
<keyword evidence="1" id="KW-1133">Transmembrane helix</keyword>
<feature type="transmembrane region" description="Helical" evidence="1">
    <location>
        <begin position="85"/>
        <end position="106"/>
    </location>
</feature>
<evidence type="ECO:0000313" key="2">
    <source>
        <dbReference type="EMBL" id="RXH79729.1"/>
    </source>
</evidence>
<proteinExistence type="predicted"/>
<gene>
    <name evidence="2" type="ORF">DVH24_040876</name>
</gene>
<keyword evidence="1" id="KW-0812">Transmembrane</keyword>
<keyword evidence="1" id="KW-0472">Membrane</keyword>
<accession>A0A498I9X9</accession>
<dbReference type="AlphaFoldDB" id="A0A498I9X9"/>